<evidence type="ECO:0000313" key="5">
    <source>
        <dbReference type="Ensembl" id="ENSXMAP00000040947.1"/>
    </source>
</evidence>
<dbReference type="InterPro" id="IPR006703">
    <property type="entry name" value="G_AIG1"/>
</dbReference>
<keyword evidence="3" id="KW-0342">GTP-binding</keyword>
<evidence type="ECO:0000256" key="2">
    <source>
        <dbReference type="ARBA" id="ARBA00022741"/>
    </source>
</evidence>
<dbReference type="OrthoDB" id="5985928at2759"/>
<dbReference type="Ensembl" id="ENSXMAT00000038179.1">
    <property type="protein sequence ID" value="ENSXMAP00000040947.1"/>
    <property type="gene ID" value="ENSXMAG00000022832.1"/>
</dbReference>
<keyword evidence="6" id="KW-1185">Reference proteome</keyword>
<sequence>MFPGCAASMDVPSTSTVYAGKEPDLRIVLLGKTGVGKSASGNTILGRKAFESKLSFSSVTSACKKETNYFDGLNLAVIDTPGLFDTGRSNKEVVEEITKCICMAAPGPHVFLIVLQPTRFTAEERKTVEIIKTMFGEEAARYTMILFTQGDELKKANIKIENIVETSQPLRHIISQCSILEKLEDKYHVFDNTVEDSAQVGGLVQKINRLVQRNGGRCYTNEMFREAERAEQEEIKRLLRKNPDMNPEHARRQAERDNAFIRSVLEAAAAGGVAGAMNPRRSVKEEGCFIL</sequence>
<reference evidence="6" key="2">
    <citation type="journal article" date="2013" name="Nat. Genet.">
        <title>The genome of the platyfish, Xiphophorus maculatus, provides insights into evolutionary adaptation and several complex traits.</title>
        <authorList>
            <person name="Schartl M."/>
            <person name="Walter R.B."/>
            <person name="Shen Y."/>
            <person name="Garcia T."/>
            <person name="Catchen J."/>
            <person name="Amores A."/>
            <person name="Braasch I."/>
            <person name="Chalopin D."/>
            <person name="Volff J.N."/>
            <person name="Lesch K.P."/>
            <person name="Bisazza A."/>
            <person name="Minx P."/>
            <person name="Hillier L."/>
            <person name="Wilson R.K."/>
            <person name="Fuerstenberg S."/>
            <person name="Boore J."/>
            <person name="Searle S."/>
            <person name="Postlethwait J.H."/>
            <person name="Warren W.C."/>
        </authorList>
    </citation>
    <scope>NUCLEOTIDE SEQUENCE [LARGE SCALE GENOMIC DNA]</scope>
    <source>
        <strain evidence="6">JP 163 A</strain>
    </source>
</reference>
<dbReference type="KEGG" id="xma:102218077"/>
<dbReference type="FunFam" id="3.40.50.300:FF:000366">
    <property type="entry name" value="GTPase, IMAP family member 2"/>
    <property type="match status" value="1"/>
</dbReference>
<dbReference type="PANTHER" id="PTHR10903:SF170">
    <property type="entry name" value="GTPASE IMAP FAMILY MEMBER 7"/>
    <property type="match status" value="1"/>
</dbReference>
<proteinExistence type="inferred from homology"/>
<dbReference type="SUPFAM" id="SSF52540">
    <property type="entry name" value="P-loop containing nucleoside triphosphate hydrolases"/>
    <property type="match status" value="1"/>
</dbReference>
<dbReference type="OMA" id="LDQCQRR"/>
<dbReference type="PROSITE" id="PS51720">
    <property type="entry name" value="G_AIG1"/>
    <property type="match status" value="1"/>
</dbReference>
<comment type="similarity">
    <text evidence="1">Belongs to the TRAFAC class TrmE-Era-EngA-EngB-Septin-like GTPase superfamily. AIG1/Toc34/Toc159-like paraseptin GTPase family. IAN subfamily.</text>
</comment>
<dbReference type="Gene3D" id="3.40.50.300">
    <property type="entry name" value="P-loop containing nucleotide triphosphate hydrolases"/>
    <property type="match status" value="1"/>
</dbReference>
<evidence type="ECO:0000256" key="1">
    <source>
        <dbReference type="ARBA" id="ARBA00008535"/>
    </source>
</evidence>
<dbReference type="RefSeq" id="XP_005795971.2">
    <property type="nucleotide sequence ID" value="XM_005795914.2"/>
</dbReference>
<dbReference type="GO" id="GO:0005525">
    <property type="term" value="F:GTP binding"/>
    <property type="evidence" value="ECO:0007669"/>
    <property type="project" value="UniProtKB-KW"/>
</dbReference>
<organism evidence="5 6">
    <name type="scientific">Xiphophorus maculatus</name>
    <name type="common">Southern platyfish</name>
    <name type="synonym">Platypoecilus maculatus</name>
    <dbReference type="NCBI Taxonomy" id="8083"/>
    <lineage>
        <taxon>Eukaryota</taxon>
        <taxon>Metazoa</taxon>
        <taxon>Chordata</taxon>
        <taxon>Craniata</taxon>
        <taxon>Vertebrata</taxon>
        <taxon>Euteleostomi</taxon>
        <taxon>Actinopterygii</taxon>
        <taxon>Neopterygii</taxon>
        <taxon>Teleostei</taxon>
        <taxon>Neoteleostei</taxon>
        <taxon>Acanthomorphata</taxon>
        <taxon>Ovalentaria</taxon>
        <taxon>Atherinomorphae</taxon>
        <taxon>Cyprinodontiformes</taxon>
        <taxon>Poeciliidae</taxon>
        <taxon>Poeciliinae</taxon>
        <taxon>Xiphophorus</taxon>
    </lineage>
</organism>
<keyword evidence="2" id="KW-0547">Nucleotide-binding</keyword>
<dbReference type="AlphaFoldDB" id="A0A3B5RB79"/>
<dbReference type="InParanoid" id="A0A3B5RB79"/>
<dbReference type="InterPro" id="IPR045058">
    <property type="entry name" value="GIMA/IAN/Toc"/>
</dbReference>
<reference evidence="6" key="1">
    <citation type="submission" date="2012-01" db="EMBL/GenBank/DDBJ databases">
        <authorList>
            <person name="Walter R."/>
            <person name="Schartl M."/>
            <person name="Warren W."/>
        </authorList>
    </citation>
    <scope>NUCLEOTIDE SEQUENCE [LARGE SCALE GENOMIC DNA]</scope>
    <source>
        <strain evidence="6">JP 163 A</strain>
    </source>
</reference>
<dbReference type="PANTHER" id="PTHR10903">
    <property type="entry name" value="GTPASE, IMAP FAMILY MEMBER-RELATED"/>
    <property type="match status" value="1"/>
</dbReference>
<evidence type="ECO:0000313" key="6">
    <source>
        <dbReference type="Proteomes" id="UP000002852"/>
    </source>
</evidence>
<dbReference type="STRING" id="8083.ENSXMAP00000040947"/>
<dbReference type="Pfam" id="PF04548">
    <property type="entry name" value="AIG1"/>
    <property type="match status" value="1"/>
</dbReference>
<name>A0A3B5RB79_XIPMA</name>
<protein>
    <submittedName>
        <fullName evidence="5">GTPase IMAP family member 4-like</fullName>
    </submittedName>
</protein>
<accession>A0A3B5RB79</accession>
<reference evidence="5" key="3">
    <citation type="submission" date="2025-08" db="UniProtKB">
        <authorList>
            <consortium name="Ensembl"/>
        </authorList>
    </citation>
    <scope>IDENTIFICATION</scope>
    <source>
        <strain evidence="5">JP 163 A</strain>
    </source>
</reference>
<evidence type="ECO:0000259" key="4">
    <source>
        <dbReference type="PROSITE" id="PS51720"/>
    </source>
</evidence>
<dbReference type="Proteomes" id="UP000002852">
    <property type="component" value="Unassembled WGS sequence"/>
</dbReference>
<evidence type="ECO:0000256" key="3">
    <source>
        <dbReference type="ARBA" id="ARBA00023134"/>
    </source>
</evidence>
<dbReference type="GeneTree" id="ENSGT01120000271858"/>
<dbReference type="GeneID" id="102218077"/>
<dbReference type="CDD" id="cd01852">
    <property type="entry name" value="AIG1"/>
    <property type="match status" value="1"/>
</dbReference>
<dbReference type="InterPro" id="IPR027417">
    <property type="entry name" value="P-loop_NTPase"/>
</dbReference>
<reference evidence="5" key="4">
    <citation type="submission" date="2025-09" db="UniProtKB">
        <authorList>
            <consortium name="Ensembl"/>
        </authorList>
    </citation>
    <scope>IDENTIFICATION</scope>
    <source>
        <strain evidence="5">JP 163 A</strain>
    </source>
</reference>
<feature type="domain" description="AIG1-type G" evidence="4">
    <location>
        <begin position="22"/>
        <end position="228"/>
    </location>
</feature>